<keyword evidence="3" id="KW-0175">Coiled coil</keyword>
<dbReference type="InterPro" id="IPR058626">
    <property type="entry name" value="MdtA-like_b-barrel"/>
</dbReference>
<dbReference type="EMBL" id="QRGO01000002">
    <property type="protein sequence ID" value="RDV02090.1"/>
    <property type="molecule type" value="Genomic_DNA"/>
</dbReference>
<dbReference type="NCBIfam" id="TIGR01730">
    <property type="entry name" value="RND_mfp"/>
    <property type="match status" value="1"/>
</dbReference>
<dbReference type="InterPro" id="IPR058627">
    <property type="entry name" value="MdtA-like_C"/>
</dbReference>
<proteinExistence type="inferred from homology"/>
<name>A0A371B3G1_9BRAD</name>
<feature type="domain" description="Multidrug resistance protein MdtA-like alpha-helical hairpin" evidence="4">
    <location>
        <begin position="115"/>
        <end position="184"/>
    </location>
</feature>
<evidence type="ECO:0000259" key="7">
    <source>
        <dbReference type="Pfam" id="PF25967"/>
    </source>
</evidence>
<dbReference type="Gene3D" id="1.10.287.470">
    <property type="entry name" value="Helix hairpin bin"/>
    <property type="match status" value="1"/>
</dbReference>
<dbReference type="GO" id="GO:0005886">
    <property type="term" value="C:plasma membrane"/>
    <property type="evidence" value="ECO:0007669"/>
    <property type="project" value="TreeGrafter"/>
</dbReference>
<feature type="domain" description="Multidrug resistance protein MdtA-like barrel-sandwich hybrid" evidence="5">
    <location>
        <begin position="75"/>
        <end position="216"/>
    </location>
</feature>
<dbReference type="FunFam" id="2.40.420.20:FF:000001">
    <property type="entry name" value="Efflux RND transporter periplasmic adaptor subunit"/>
    <property type="match status" value="1"/>
</dbReference>
<evidence type="ECO:0000256" key="1">
    <source>
        <dbReference type="ARBA" id="ARBA00004196"/>
    </source>
</evidence>
<protein>
    <submittedName>
        <fullName evidence="8">Efflux RND transporter periplasmic adaptor subunit</fullName>
    </submittedName>
</protein>
<comment type="similarity">
    <text evidence="2">Belongs to the membrane fusion protein (MFP) (TC 8.A.1) family.</text>
</comment>
<evidence type="ECO:0000259" key="4">
    <source>
        <dbReference type="Pfam" id="PF25876"/>
    </source>
</evidence>
<dbReference type="InterPro" id="IPR058625">
    <property type="entry name" value="MdtA-like_BSH"/>
</dbReference>
<sequence length="399" mass="42550">MKKGPNRARLWGAGLVAITVVAAAGVYLLMPATNTPNKALAAAGPQAVPVSVAIVEPKSVKLWDEFSGRLEAVERVDIRSRVAGAIESVNFREGALVNKGDVLITIDPAPYKAEVMRAQAQLAATQARSALTQTDLERGKQLIDSRTLSQRDLDQRENAAREADANVRAAQANLEASQLNLDYTQIRAPVAGRVGRLNVTVGNLVAAGSSGPVLTTLVSVNPMYASFDADEASLLRALGSLPTQAARNEIDRIPVQMILGDSETPRQGKLQLIDNQIATTTGTVRVRAVFDNSDGALIPGQFARLFLGRADNKPVLLVNERAIGTDQDKRYVLTVDKDKKAAYRAVSLGSPVDGLRVITDGLTAGDQVIVSGLMRVRPGAPVEPKLVPMLASNDQTNRQ</sequence>
<dbReference type="Pfam" id="PF25917">
    <property type="entry name" value="BSH_RND"/>
    <property type="match status" value="1"/>
</dbReference>
<comment type="caution">
    <text evidence="8">The sequence shown here is derived from an EMBL/GenBank/DDBJ whole genome shotgun (WGS) entry which is preliminary data.</text>
</comment>
<feature type="domain" description="Multidrug resistance protein MdtA-like C-terminal permuted SH3" evidence="7">
    <location>
        <begin position="321"/>
        <end position="374"/>
    </location>
</feature>
<dbReference type="Gene3D" id="2.40.420.20">
    <property type="match status" value="1"/>
</dbReference>
<dbReference type="GO" id="GO:0022857">
    <property type="term" value="F:transmembrane transporter activity"/>
    <property type="evidence" value="ECO:0007669"/>
    <property type="project" value="InterPro"/>
</dbReference>
<dbReference type="Gene3D" id="2.40.50.100">
    <property type="match status" value="1"/>
</dbReference>
<feature type="domain" description="Multidrug resistance protein MdtA-like beta-barrel" evidence="6">
    <location>
        <begin position="245"/>
        <end position="305"/>
    </location>
</feature>
<dbReference type="Proteomes" id="UP000263993">
    <property type="component" value="Unassembled WGS sequence"/>
</dbReference>
<comment type="subcellular location">
    <subcellularLocation>
        <location evidence="1">Cell envelope</location>
    </subcellularLocation>
</comment>
<dbReference type="GO" id="GO:0030313">
    <property type="term" value="C:cell envelope"/>
    <property type="evidence" value="ECO:0007669"/>
    <property type="project" value="UniProtKB-SubCell"/>
</dbReference>
<organism evidence="8 9">
    <name type="scientific">Undibacter mobilis</name>
    <dbReference type="NCBI Taxonomy" id="2292256"/>
    <lineage>
        <taxon>Bacteria</taxon>
        <taxon>Pseudomonadati</taxon>
        <taxon>Pseudomonadota</taxon>
        <taxon>Alphaproteobacteria</taxon>
        <taxon>Hyphomicrobiales</taxon>
        <taxon>Nitrobacteraceae</taxon>
        <taxon>Undibacter</taxon>
    </lineage>
</organism>
<dbReference type="InterPro" id="IPR006143">
    <property type="entry name" value="RND_pump_MFP"/>
</dbReference>
<dbReference type="Gene3D" id="2.40.30.170">
    <property type="match status" value="1"/>
</dbReference>
<evidence type="ECO:0000259" key="6">
    <source>
        <dbReference type="Pfam" id="PF25944"/>
    </source>
</evidence>
<gene>
    <name evidence="8" type="ORF">DXH78_15945</name>
</gene>
<dbReference type="PANTHER" id="PTHR30158:SF10">
    <property type="entry name" value="CATION EFFLUX PUMP"/>
    <property type="match status" value="1"/>
</dbReference>
<reference evidence="9" key="1">
    <citation type="submission" date="2018-08" db="EMBL/GenBank/DDBJ databases">
        <authorList>
            <person name="Kim S.-J."/>
            <person name="Jung G.-Y."/>
        </authorList>
    </citation>
    <scope>NUCLEOTIDE SEQUENCE [LARGE SCALE GENOMIC DNA]</scope>
    <source>
        <strain evidence="9">GY_H</strain>
    </source>
</reference>
<dbReference type="SUPFAM" id="SSF111369">
    <property type="entry name" value="HlyD-like secretion proteins"/>
    <property type="match status" value="1"/>
</dbReference>
<accession>A0A371B3G1</accession>
<dbReference type="Pfam" id="PF25944">
    <property type="entry name" value="Beta-barrel_RND"/>
    <property type="match status" value="1"/>
</dbReference>
<dbReference type="InterPro" id="IPR058624">
    <property type="entry name" value="MdtA-like_HH"/>
</dbReference>
<evidence type="ECO:0000256" key="2">
    <source>
        <dbReference type="ARBA" id="ARBA00009477"/>
    </source>
</evidence>
<dbReference type="PANTHER" id="PTHR30158">
    <property type="entry name" value="ACRA/E-RELATED COMPONENT OF DRUG EFFLUX TRANSPORTER"/>
    <property type="match status" value="1"/>
</dbReference>
<dbReference type="AlphaFoldDB" id="A0A371B3G1"/>
<dbReference type="Pfam" id="PF25967">
    <property type="entry name" value="RND-MFP_C"/>
    <property type="match status" value="1"/>
</dbReference>
<evidence type="ECO:0000313" key="8">
    <source>
        <dbReference type="EMBL" id="RDV02090.1"/>
    </source>
</evidence>
<evidence type="ECO:0000259" key="5">
    <source>
        <dbReference type="Pfam" id="PF25917"/>
    </source>
</evidence>
<keyword evidence="9" id="KW-1185">Reference proteome</keyword>
<feature type="coiled-coil region" evidence="3">
    <location>
        <begin position="153"/>
        <end position="180"/>
    </location>
</feature>
<dbReference type="GO" id="GO:0046677">
    <property type="term" value="P:response to antibiotic"/>
    <property type="evidence" value="ECO:0007669"/>
    <property type="project" value="TreeGrafter"/>
</dbReference>
<dbReference type="RefSeq" id="WP_115518211.1">
    <property type="nucleotide sequence ID" value="NZ_QRGO01000002.1"/>
</dbReference>
<evidence type="ECO:0000256" key="3">
    <source>
        <dbReference type="SAM" id="Coils"/>
    </source>
</evidence>
<evidence type="ECO:0000313" key="9">
    <source>
        <dbReference type="Proteomes" id="UP000263993"/>
    </source>
</evidence>
<dbReference type="OrthoDB" id="9816569at2"/>
<dbReference type="Pfam" id="PF25876">
    <property type="entry name" value="HH_MFP_RND"/>
    <property type="match status" value="1"/>
</dbReference>